<dbReference type="AlphaFoldDB" id="A0A4Y2FQD2"/>
<dbReference type="InterPro" id="IPR001584">
    <property type="entry name" value="Integrase_cat-core"/>
</dbReference>
<dbReference type="InterPro" id="IPR050951">
    <property type="entry name" value="Retrovirus_Pol_polyprotein"/>
</dbReference>
<evidence type="ECO:0000313" key="2">
    <source>
        <dbReference type="EMBL" id="GBM42675.1"/>
    </source>
</evidence>
<keyword evidence="3" id="KW-1185">Reference proteome</keyword>
<dbReference type="PANTHER" id="PTHR37984">
    <property type="entry name" value="PROTEIN CBG26694"/>
    <property type="match status" value="1"/>
</dbReference>
<dbReference type="Proteomes" id="UP000499080">
    <property type="component" value="Unassembled WGS sequence"/>
</dbReference>
<reference evidence="2 3" key="1">
    <citation type="journal article" date="2019" name="Sci. Rep.">
        <title>Orb-weaving spider Araneus ventricosus genome elucidates the spidroin gene catalogue.</title>
        <authorList>
            <person name="Kono N."/>
            <person name="Nakamura H."/>
            <person name="Ohtoshi R."/>
            <person name="Moran D.A.P."/>
            <person name="Shinohara A."/>
            <person name="Yoshida Y."/>
            <person name="Fujiwara M."/>
            <person name="Mori M."/>
            <person name="Tomita M."/>
            <person name="Arakawa K."/>
        </authorList>
    </citation>
    <scope>NUCLEOTIDE SEQUENCE [LARGE SCALE GENOMIC DNA]</scope>
</reference>
<dbReference type="PROSITE" id="PS50994">
    <property type="entry name" value="INTEGRASE"/>
    <property type="match status" value="1"/>
</dbReference>
<evidence type="ECO:0000259" key="1">
    <source>
        <dbReference type="PROSITE" id="PS50994"/>
    </source>
</evidence>
<evidence type="ECO:0000313" key="3">
    <source>
        <dbReference type="Proteomes" id="UP000499080"/>
    </source>
</evidence>
<dbReference type="GO" id="GO:0003676">
    <property type="term" value="F:nucleic acid binding"/>
    <property type="evidence" value="ECO:0007669"/>
    <property type="project" value="InterPro"/>
</dbReference>
<accession>A0A4Y2FQD2</accession>
<dbReference type="InterPro" id="IPR012337">
    <property type="entry name" value="RNaseH-like_sf"/>
</dbReference>
<dbReference type="EMBL" id="BGPR01001002">
    <property type="protein sequence ID" value="GBM42675.1"/>
    <property type="molecule type" value="Genomic_DNA"/>
</dbReference>
<dbReference type="InterPro" id="IPR036397">
    <property type="entry name" value="RNaseH_sf"/>
</dbReference>
<dbReference type="GO" id="GO:0015074">
    <property type="term" value="P:DNA integration"/>
    <property type="evidence" value="ECO:0007669"/>
    <property type="project" value="InterPro"/>
</dbReference>
<dbReference type="PANTHER" id="PTHR37984:SF15">
    <property type="entry name" value="INTEGRASE CATALYTIC DOMAIN-CONTAINING PROTEIN"/>
    <property type="match status" value="1"/>
</dbReference>
<dbReference type="OrthoDB" id="6431839at2759"/>
<proteinExistence type="predicted"/>
<organism evidence="2 3">
    <name type="scientific">Araneus ventricosus</name>
    <name type="common">Orbweaver spider</name>
    <name type="synonym">Epeira ventricosa</name>
    <dbReference type="NCBI Taxonomy" id="182803"/>
    <lineage>
        <taxon>Eukaryota</taxon>
        <taxon>Metazoa</taxon>
        <taxon>Ecdysozoa</taxon>
        <taxon>Arthropoda</taxon>
        <taxon>Chelicerata</taxon>
        <taxon>Arachnida</taxon>
        <taxon>Araneae</taxon>
        <taxon>Araneomorphae</taxon>
        <taxon>Entelegynae</taxon>
        <taxon>Araneoidea</taxon>
        <taxon>Araneidae</taxon>
        <taxon>Araneus</taxon>
    </lineage>
</organism>
<dbReference type="Gene3D" id="3.30.420.10">
    <property type="entry name" value="Ribonuclease H-like superfamily/Ribonuclease H"/>
    <property type="match status" value="1"/>
</dbReference>
<gene>
    <name evidence="2" type="ORF">AVEN_219132_1</name>
</gene>
<sequence>MCLASKYPDAFPVEDIISTSVVDALMQGFSRLAFPKIIQMDKGRSFTSDLKQCFLQKLGGKVIHSSIHHPQSNPVERFHRTVKRILRILCLENEANW</sequence>
<dbReference type="SUPFAM" id="SSF53098">
    <property type="entry name" value="Ribonuclease H-like"/>
    <property type="match status" value="1"/>
</dbReference>
<name>A0A4Y2FQD2_ARAVE</name>
<protein>
    <recommendedName>
        <fullName evidence="1">Integrase catalytic domain-containing protein</fullName>
    </recommendedName>
</protein>
<feature type="domain" description="Integrase catalytic" evidence="1">
    <location>
        <begin position="1"/>
        <end position="97"/>
    </location>
</feature>
<comment type="caution">
    <text evidence="2">The sequence shown here is derived from an EMBL/GenBank/DDBJ whole genome shotgun (WGS) entry which is preliminary data.</text>
</comment>